<dbReference type="PANTHER" id="PTHR40055">
    <property type="entry name" value="TRANSCRIPTIONAL REGULATOR YGIV-RELATED"/>
    <property type="match status" value="1"/>
</dbReference>
<keyword evidence="1" id="KW-0805">Transcription regulation</keyword>
<dbReference type="Gene3D" id="1.10.10.60">
    <property type="entry name" value="Homeodomain-like"/>
    <property type="match status" value="2"/>
</dbReference>
<proteinExistence type="predicted"/>
<dbReference type="InterPro" id="IPR018060">
    <property type="entry name" value="HTH_AraC"/>
</dbReference>
<keyword evidence="2" id="KW-0804">Transcription</keyword>
<accession>A0AAU7FAY1</accession>
<dbReference type="SUPFAM" id="SSF46689">
    <property type="entry name" value="Homeodomain-like"/>
    <property type="match status" value="2"/>
</dbReference>
<dbReference type="PANTHER" id="PTHR40055:SF1">
    <property type="entry name" value="TRANSCRIPTIONAL REGULATOR YGIV-RELATED"/>
    <property type="match status" value="1"/>
</dbReference>
<evidence type="ECO:0000259" key="3">
    <source>
        <dbReference type="PROSITE" id="PS01124"/>
    </source>
</evidence>
<gene>
    <name evidence="4" type="ORF">ABHF33_00790</name>
</gene>
<evidence type="ECO:0000313" key="4">
    <source>
        <dbReference type="EMBL" id="XBM00851.1"/>
    </source>
</evidence>
<dbReference type="SUPFAM" id="SSF55136">
    <property type="entry name" value="Probable bacterial effector-binding domain"/>
    <property type="match status" value="1"/>
</dbReference>
<dbReference type="InterPro" id="IPR011256">
    <property type="entry name" value="Reg_factor_effector_dom_sf"/>
</dbReference>
<dbReference type="Gene3D" id="3.20.80.10">
    <property type="entry name" value="Regulatory factor, effector binding domain"/>
    <property type="match status" value="1"/>
</dbReference>
<dbReference type="KEGG" id="cmav:ABHF33_00790"/>
<dbReference type="PROSITE" id="PS01124">
    <property type="entry name" value="HTH_ARAC_FAMILY_2"/>
    <property type="match status" value="1"/>
</dbReference>
<dbReference type="InterPro" id="IPR010499">
    <property type="entry name" value="AraC_E-bd"/>
</dbReference>
<feature type="domain" description="HTH araC/xylS-type" evidence="3">
    <location>
        <begin position="15"/>
        <end position="113"/>
    </location>
</feature>
<dbReference type="RefSeq" id="WP_348945177.1">
    <property type="nucleotide sequence ID" value="NZ_CP157355.1"/>
</dbReference>
<evidence type="ECO:0000256" key="1">
    <source>
        <dbReference type="ARBA" id="ARBA00023015"/>
    </source>
</evidence>
<organism evidence="4">
    <name type="scientific">Chitinibacter mangrovi</name>
    <dbReference type="NCBI Taxonomy" id="3153927"/>
    <lineage>
        <taxon>Bacteria</taxon>
        <taxon>Pseudomonadati</taxon>
        <taxon>Pseudomonadota</taxon>
        <taxon>Betaproteobacteria</taxon>
        <taxon>Neisseriales</taxon>
        <taxon>Chitinibacteraceae</taxon>
        <taxon>Chitinibacter</taxon>
    </lineage>
</organism>
<dbReference type="SMART" id="SM00342">
    <property type="entry name" value="HTH_ARAC"/>
    <property type="match status" value="1"/>
</dbReference>
<dbReference type="AlphaFoldDB" id="A0AAU7FAY1"/>
<reference evidence="4" key="1">
    <citation type="submission" date="2024-05" db="EMBL/GenBank/DDBJ databases">
        <authorList>
            <person name="Yang L."/>
            <person name="Pan L."/>
        </authorList>
    </citation>
    <scope>NUCLEOTIDE SEQUENCE</scope>
    <source>
        <strain evidence="4">FCG-7</strain>
    </source>
</reference>
<dbReference type="InterPro" id="IPR009057">
    <property type="entry name" value="Homeodomain-like_sf"/>
</dbReference>
<evidence type="ECO:0000256" key="2">
    <source>
        <dbReference type="ARBA" id="ARBA00023163"/>
    </source>
</evidence>
<dbReference type="InterPro" id="IPR050908">
    <property type="entry name" value="SmbC-like"/>
</dbReference>
<dbReference type="GO" id="GO:0003700">
    <property type="term" value="F:DNA-binding transcription factor activity"/>
    <property type="evidence" value="ECO:0007669"/>
    <property type="project" value="InterPro"/>
</dbReference>
<sequence length="286" mass="32672">MNKVRTQQDYARRLIRVVHTLWQDPARSFTTAQLAEIAHFSPFHFHRIYREMMGETVAATQQRVRLHFASRDLMRGDLTQLRVAQRAGYQSSAAFVRAFAIAYGMTPGAYRRLHRQHPRFETTQEMAMYQIEFRTLAMPIHLAARRHLGAYLNIGEAFSLLELAAPQLPLMPDARWFGLYHDDPADVQQGIVGAQLHSDACVEITGEGQLPPDLHRTHIPAGRYAVIEHRGAYSELDKAYQWLIATWLPQSGEMPLSVPGIELYLNDPCNTEPKDLRTEIWLAVAD</sequence>
<dbReference type="Pfam" id="PF12833">
    <property type="entry name" value="HTH_18"/>
    <property type="match status" value="1"/>
</dbReference>
<dbReference type="EMBL" id="CP157355">
    <property type="protein sequence ID" value="XBM00851.1"/>
    <property type="molecule type" value="Genomic_DNA"/>
</dbReference>
<dbReference type="SMART" id="SM00871">
    <property type="entry name" value="AraC_E_bind"/>
    <property type="match status" value="1"/>
</dbReference>
<name>A0AAU7FAY1_9NEIS</name>
<dbReference type="GO" id="GO:0043565">
    <property type="term" value="F:sequence-specific DNA binding"/>
    <property type="evidence" value="ECO:0007669"/>
    <property type="project" value="InterPro"/>
</dbReference>
<dbReference type="InterPro" id="IPR029442">
    <property type="entry name" value="GyrI-like"/>
</dbReference>
<dbReference type="Pfam" id="PF06445">
    <property type="entry name" value="GyrI-like"/>
    <property type="match status" value="1"/>
</dbReference>
<protein>
    <submittedName>
        <fullName evidence="4">AraC family transcriptional regulator</fullName>
    </submittedName>
</protein>